<feature type="signal peptide" evidence="3">
    <location>
        <begin position="1"/>
        <end position="29"/>
    </location>
</feature>
<dbReference type="KEGG" id="hazt:108677386"/>
<keyword evidence="2" id="KW-1133">Transmembrane helix</keyword>
<keyword evidence="3" id="KW-0732">Signal</keyword>
<proteinExistence type="predicted"/>
<sequence>MSEFSLRASFFASLVFVLLYCNQWKQVDAKRILKKVQPHTIEEEGFDFGRDVDIEGILKEMEAMGMRSKHNKKALKNPNNGSKTGKNWPPSSSTQQMQHNGFLETHEDVQSIILERKQPKAIDTNNKSTSDSLDYSLVIEQSIPAVDSKWDPSEIFVHLNSTLNRQKRSLDDSVVDILQPVTGGRQARFYYYETSEAFNTSLAFLLPLYSFSLPGAGDSAVDDGIDGNIFGTLSFVSITLLAWLAVAIYTTTLGRAGGEEGETVEESARLSNSKSNITCVSSETVANFKSTNNRQEKSKDNSVSGVLQPVKGERQARLFYNFARRSAFNTSVSFTTPLFTFSYPGENVKTDDIADYGYFGTWSFVSIFLLGWLAIALYSHVNTYAGDTGSAGRLINPLKHPGDLSVLSGAVHGALEELADALEVKSCTHLATCEAYTDLHANSLLSLPFRAYTPLRDNVTDESVLTSLEVAARRSSGSGSCRREYPCIVDPFELMNLVIDW</sequence>
<organism evidence="4 5">
    <name type="scientific">Hyalella azteca</name>
    <name type="common">Amphipod</name>
    <dbReference type="NCBI Taxonomy" id="294128"/>
    <lineage>
        <taxon>Eukaryota</taxon>
        <taxon>Metazoa</taxon>
        <taxon>Ecdysozoa</taxon>
        <taxon>Arthropoda</taxon>
        <taxon>Crustacea</taxon>
        <taxon>Multicrustacea</taxon>
        <taxon>Malacostraca</taxon>
        <taxon>Eumalacostraca</taxon>
        <taxon>Peracarida</taxon>
        <taxon>Amphipoda</taxon>
        <taxon>Senticaudata</taxon>
        <taxon>Talitrida</taxon>
        <taxon>Talitroidea</taxon>
        <taxon>Hyalellidae</taxon>
        <taxon>Hyalella</taxon>
    </lineage>
</organism>
<name>A0A979FGW2_HYAAZ</name>
<keyword evidence="2" id="KW-0812">Transmembrane</keyword>
<evidence type="ECO:0000256" key="3">
    <source>
        <dbReference type="SAM" id="SignalP"/>
    </source>
</evidence>
<feature type="non-terminal residue" evidence="5">
    <location>
        <position position="501"/>
    </location>
</feature>
<evidence type="ECO:0000256" key="1">
    <source>
        <dbReference type="SAM" id="MobiDB-lite"/>
    </source>
</evidence>
<feature type="compositionally biased region" description="Polar residues" evidence="1">
    <location>
        <begin position="77"/>
        <end position="98"/>
    </location>
</feature>
<dbReference type="RefSeq" id="XP_047736173.1">
    <property type="nucleotide sequence ID" value="XM_047880217.1"/>
</dbReference>
<keyword evidence="2" id="KW-0472">Membrane</keyword>
<protein>
    <submittedName>
        <fullName evidence="5">Uncharacterized protein LOC108677386</fullName>
    </submittedName>
</protein>
<feature type="region of interest" description="Disordered" evidence="1">
    <location>
        <begin position="68"/>
        <end position="98"/>
    </location>
</feature>
<accession>A0A979FGW2</accession>
<feature type="transmembrane region" description="Helical" evidence="2">
    <location>
        <begin position="229"/>
        <end position="249"/>
    </location>
</feature>
<dbReference type="AlphaFoldDB" id="A0A979FGW2"/>
<dbReference type="GeneID" id="108677386"/>
<evidence type="ECO:0000313" key="4">
    <source>
        <dbReference type="Proteomes" id="UP000694843"/>
    </source>
</evidence>
<evidence type="ECO:0000313" key="5">
    <source>
        <dbReference type="RefSeq" id="XP_047736173.1"/>
    </source>
</evidence>
<feature type="transmembrane region" description="Helical" evidence="2">
    <location>
        <begin position="356"/>
        <end position="378"/>
    </location>
</feature>
<reference evidence="5" key="1">
    <citation type="submission" date="2025-08" db="UniProtKB">
        <authorList>
            <consortium name="RefSeq"/>
        </authorList>
    </citation>
    <scope>IDENTIFICATION</scope>
    <source>
        <tissue evidence="5">Whole organism</tissue>
    </source>
</reference>
<feature type="transmembrane region" description="Helical" evidence="2">
    <location>
        <begin position="327"/>
        <end position="344"/>
    </location>
</feature>
<dbReference type="Proteomes" id="UP000694843">
    <property type="component" value="Unplaced"/>
</dbReference>
<dbReference type="OrthoDB" id="6348902at2759"/>
<evidence type="ECO:0000256" key="2">
    <source>
        <dbReference type="SAM" id="Phobius"/>
    </source>
</evidence>
<keyword evidence="4" id="KW-1185">Reference proteome</keyword>
<gene>
    <name evidence="5" type="primary">LOC108677386</name>
</gene>
<feature type="chain" id="PRO_5038076387" evidence="3">
    <location>
        <begin position="30"/>
        <end position="501"/>
    </location>
</feature>